<dbReference type="Proteomes" id="UP001063816">
    <property type="component" value="Unassembled WGS sequence"/>
</dbReference>
<accession>A0A9J6Q279</accession>
<name>A0A9J6Q279_9ENTR</name>
<dbReference type="AlphaFoldDB" id="A0A9J6Q279"/>
<protein>
    <submittedName>
        <fullName evidence="1">Uncharacterized protein</fullName>
    </submittedName>
</protein>
<dbReference type="EMBL" id="JAMGZK010000044">
    <property type="protein sequence ID" value="MCU6664219.1"/>
    <property type="molecule type" value="Genomic_DNA"/>
</dbReference>
<proteinExistence type="predicted"/>
<sequence length="90" mass="10352">MKSKKVVFIEGDIICSRVSGETGNPFCIHMIRFKNGKYAIIRAASGICFKPGEIIQRADSEWLCGYGKIRLLPFEYLNEEESRRQFIECD</sequence>
<reference evidence="1" key="1">
    <citation type="submission" date="2022-05" db="EMBL/GenBank/DDBJ databases">
        <title>Description of a novel species of Leclercia; Leclercia tamurae and the Proposal for a Novel Genus Silvania gen. nov. Containing Two Novel Species Silvania hatchlandensis sp. nov. and Silvania confinis sp. nov. Isolated from the Rhizosphere of Oak.</title>
        <authorList>
            <person name="Maddock D.W."/>
            <person name="Brady C.L."/>
            <person name="Denman S."/>
            <person name="Arnold D."/>
        </authorList>
    </citation>
    <scope>NUCLEOTIDE SEQUENCE</scope>
    <source>
        <strain evidence="1">H19S6</strain>
    </source>
</reference>
<keyword evidence="2" id="KW-1185">Reference proteome</keyword>
<dbReference type="RefSeq" id="WP_271281932.1">
    <property type="nucleotide sequence ID" value="NZ_JAMGZK010000044.1"/>
</dbReference>
<comment type="caution">
    <text evidence="1">The sequence shown here is derived from an EMBL/GenBank/DDBJ whole genome shotgun (WGS) entry which is preliminary data.</text>
</comment>
<evidence type="ECO:0000313" key="1">
    <source>
        <dbReference type="EMBL" id="MCU6664219.1"/>
    </source>
</evidence>
<gene>
    <name evidence="1" type="ORF">M8014_07680</name>
</gene>
<evidence type="ECO:0000313" key="2">
    <source>
        <dbReference type="Proteomes" id="UP001063816"/>
    </source>
</evidence>
<organism evidence="1 2">
    <name type="scientific">Silvania hatchlandensis</name>
    <dbReference type="NCBI Taxonomy" id="2926469"/>
    <lineage>
        <taxon>Bacteria</taxon>
        <taxon>Pseudomonadati</taxon>
        <taxon>Pseudomonadota</taxon>
        <taxon>Gammaproteobacteria</taxon>
        <taxon>Enterobacterales</taxon>
        <taxon>Enterobacteriaceae</taxon>
        <taxon>Silvania</taxon>
    </lineage>
</organism>